<keyword evidence="1" id="KW-0812">Transmembrane</keyword>
<gene>
    <name evidence="2" type="primary">ttgB</name>
    <name evidence="2" type="ORF">A6302_00299</name>
</gene>
<dbReference type="Gene3D" id="3.30.70.1430">
    <property type="entry name" value="Multidrug efflux transporter AcrB pore domain"/>
    <property type="match status" value="1"/>
</dbReference>
<dbReference type="EMBL" id="MCRJ01000003">
    <property type="protein sequence ID" value="ODN72372.1"/>
    <property type="molecule type" value="Genomic_DNA"/>
</dbReference>
<dbReference type="AlphaFoldDB" id="A0A1E3H7S8"/>
<dbReference type="GO" id="GO:0005886">
    <property type="term" value="C:plasma membrane"/>
    <property type="evidence" value="ECO:0007669"/>
    <property type="project" value="TreeGrafter"/>
</dbReference>
<accession>A0A1E3H7S8</accession>
<dbReference type="PATRIC" id="fig|1439726.3.peg.314"/>
<evidence type="ECO:0000313" key="2">
    <source>
        <dbReference type="EMBL" id="ODN72372.1"/>
    </source>
</evidence>
<feature type="transmembrane region" description="Helical" evidence="1">
    <location>
        <begin position="12"/>
        <end position="30"/>
    </location>
</feature>
<keyword evidence="1" id="KW-1133">Transmembrane helix</keyword>
<dbReference type="PRINTS" id="PR00702">
    <property type="entry name" value="ACRIFLAVINRP"/>
</dbReference>
<dbReference type="Proteomes" id="UP000094622">
    <property type="component" value="Unassembled WGS sequence"/>
</dbReference>
<keyword evidence="3" id="KW-1185">Reference proteome</keyword>
<name>A0A1E3H7S8_9HYPH</name>
<reference evidence="2 3" key="1">
    <citation type="submission" date="2016-07" db="EMBL/GenBank/DDBJ databases">
        <title>Draft Genome Sequence of Methylobrevis pamukkalensis PK2.</title>
        <authorList>
            <person name="Vasilenko O.V."/>
            <person name="Doronina N.V."/>
            <person name="Shmareva M.N."/>
            <person name="Tarlachkov S.V."/>
            <person name="Mustakhimov I."/>
            <person name="Trotsenko Y.A."/>
        </authorList>
    </citation>
    <scope>NUCLEOTIDE SEQUENCE [LARGE SCALE GENOMIC DNA]</scope>
    <source>
        <strain evidence="2 3">PK2</strain>
    </source>
</reference>
<protein>
    <submittedName>
        <fullName evidence="2">Toluene efflux pump membrane transporter TtgB</fullName>
    </submittedName>
</protein>
<proteinExistence type="predicted"/>
<dbReference type="InterPro" id="IPR001036">
    <property type="entry name" value="Acrflvin-R"/>
</dbReference>
<dbReference type="PANTHER" id="PTHR32063">
    <property type="match status" value="1"/>
</dbReference>
<evidence type="ECO:0000313" key="3">
    <source>
        <dbReference type="Proteomes" id="UP000094622"/>
    </source>
</evidence>
<evidence type="ECO:0000256" key="1">
    <source>
        <dbReference type="SAM" id="Phobius"/>
    </source>
</evidence>
<dbReference type="Pfam" id="PF00873">
    <property type="entry name" value="ACR_tran"/>
    <property type="match status" value="1"/>
</dbReference>
<dbReference type="Gene3D" id="1.20.1640.10">
    <property type="entry name" value="Multidrug efflux transporter AcrB transmembrane domain"/>
    <property type="match status" value="1"/>
</dbReference>
<sequence length="57" mass="6372">MNFSEIFIRRPVLSTVVSLMILLLGVQGIFNMSIRQYPEVEETVVTVTTTYPAPAPT</sequence>
<organism evidence="2 3">
    <name type="scientific">Methylobrevis pamukkalensis</name>
    <dbReference type="NCBI Taxonomy" id="1439726"/>
    <lineage>
        <taxon>Bacteria</taxon>
        <taxon>Pseudomonadati</taxon>
        <taxon>Pseudomonadota</taxon>
        <taxon>Alphaproteobacteria</taxon>
        <taxon>Hyphomicrobiales</taxon>
        <taxon>Pleomorphomonadaceae</taxon>
        <taxon>Methylobrevis</taxon>
    </lineage>
</organism>
<dbReference type="PANTHER" id="PTHR32063:SF28">
    <property type="entry name" value="BLR2861 PROTEIN"/>
    <property type="match status" value="1"/>
</dbReference>
<dbReference type="GO" id="GO:0042910">
    <property type="term" value="F:xenobiotic transmembrane transporter activity"/>
    <property type="evidence" value="ECO:0007669"/>
    <property type="project" value="TreeGrafter"/>
</dbReference>
<comment type="caution">
    <text evidence="2">The sequence shown here is derived from an EMBL/GenBank/DDBJ whole genome shotgun (WGS) entry which is preliminary data.</text>
</comment>
<keyword evidence="1" id="KW-0472">Membrane</keyword>